<feature type="non-terminal residue" evidence="1">
    <location>
        <position position="52"/>
    </location>
</feature>
<gene>
    <name evidence="1" type="ORF">H8R25_18000</name>
</gene>
<evidence type="ECO:0000313" key="2">
    <source>
        <dbReference type="Proteomes" id="UP000641454"/>
    </source>
</evidence>
<sequence>MLFLALTTVGFSQNVDLENVGGFIGRGRPLKISGAVSANSIFYDSNQNSGRA</sequence>
<protein>
    <submittedName>
        <fullName evidence="1">Uncharacterized protein</fullName>
    </submittedName>
</protein>
<dbReference type="EMBL" id="JACRUL010000115">
    <property type="protein sequence ID" value="MBC5846305.1"/>
    <property type="molecule type" value="Genomic_DNA"/>
</dbReference>
<comment type="caution">
    <text evidence="1">The sequence shown here is derived from an EMBL/GenBank/DDBJ whole genome shotgun (WGS) entry which is preliminary data.</text>
</comment>
<keyword evidence="2" id="KW-1185">Reference proteome</keyword>
<dbReference type="Proteomes" id="UP000641454">
    <property type="component" value="Unassembled WGS sequence"/>
</dbReference>
<name>A0A923N5C7_9FLAO</name>
<organism evidence="1 2">
    <name type="scientific">Flavobacterium muglaense</name>
    <dbReference type="NCBI Taxonomy" id="2764716"/>
    <lineage>
        <taxon>Bacteria</taxon>
        <taxon>Pseudomonadati</taxon>
        <taxon>Bacteroidota</taxon>
        <taxon>Flavobacteriia</taxon>
        <taxon>Flavobacteriales</taxon>
        <taxon>Flavobacteriaceae</taxon>
        <taxon>Flavobacterium</taxon>
    </lineage>
</organism>
<accession>A0A923N5C7</accession>
<proteinExistence type="predicted"/>
<evidence type="ECO:0000313" key="1">
    <source>
        <dbReference type="EMBL" id="MBC5846305.1"/>
    </source>
</evidence>
<dbReference type="AlphaFoldDB" id="A0A923N5C7"/>
<reference evidence="1 2" key="1">
    <citation type="submission" date="2020-08" db="EMBL/GenBank/DDBJ databases">
        <title>Description of novel Flavobacterium F-392 isolate.</title>
        <authorList>
            <person name="Saticioglu I.B."/>
            <person name="Duman M."/>
            <person name="Altun S."/>
        </authorList>
    </citation>
    <scope>NUCLEOTIDE SEQUENCE [LARGE SCALE GENOMIC DNA]</scope>
    <source>
        <strain evidence="1 2">F-392</strain>
    </source>
</reference>